<organism evidence="2 3">
    <name type="scientific">Mucuna pruriens</name>
    <name type="common">Velvet bean</name>
    <name type="synonym">Dolichos pruriens</name>
    <dbReference type="NCBI Taxonomy" id="157652"/>
    <lineage>
        <taxon>Eukaryota</taxon>
        <taxon>Viridiplantae</taxon>
        <taxon>Streptophyta</taxon>
        <taxon>Embryophyta</taxon>
        <taxon>Tracheophyta</taxon>
        <taxon>Spermatophyta</taxon>
        <taxon>Magnoliopsida</taxon>
        <taxon>eudicotyledons</taxon>
        <taxon>Gunneridae</taxon>
        <taxon>Pentapetalae</taxon>
        <taxon>rosids</taxon>
        <taxon>fabids</taxon>
        <taxon>Fabales</taxon>
        <taxon>Fabaceae</taxon>
        <taxon>Papilionoideae</taxon>
        <taxon>50 kb inversion clade</taxon>
        <taxon>NPAAA clade</taxon>
        <taxon>indigoferoid/millettioid clade</taxon>
        <taxon>Phaseoleae</taxon>
        <taxon>Mucuna</taxon>
    </lineage>
</organism>
<evidence type="ECO:0000256" key="1">
    <source>
        <dbReference type="SAM" id="MobiDB-lite"/>
    </source>
</evidence>
<dbReference type="EMBL" id="QJKJ01001668">
    <property type="protein sequence ID" value="RDY06546.1"/>
    <property type="molecule type" value="Genomic_DNA"/>
</dbReference>
<feature type="compositionally biased region" description="Polar residues" evidence="1">
    <location>
        <begin position="183"/>
        <end position="194"/>
    </location>
</feature>
<name>A0A371HUT4_MUCPR</name>
<proteinExistence type="predicted"/>
<evidence type="ECO:0008006" key="4">
    <source>
        <dbReference type="Google" id="ProtNLM"/>
    </source>
</evidence>
<dbReference type="OrthoDB" id="1934635at2759"/>
<accession>A0A371HUT4</accession>
<protein>
    <recommendedName>
        <fullName evidence="4">Retrotransposon gag domain-containing protein</fullName>
    </recommendedName>
</protein>
<evidence type="ECO:0000313" key="3">
    <source>
        <dbReference type="Proteomes" id="UP000257109"/>
    </source>
</evidence>
<reference evidence="2" key="1">
    <citation type="submission" date="2018-05" db="EMBL/GenBank/DDBJ databases">
        <title>Draft genome of Mucuna pruriens seed.</title>
        <authorList>
            <person name="Nnadi N.E."/>
            <person name="Vos R."/>
            <person name="Hasami M.H."/>
            <person name="Devisetty U.K."/>
            <person name="Aguiy J.C."/>
        </authorList>
    </citation>
    <scope>NUCLEOTIDE SEQUENCE [LARGE SCALE GENOMIC DNA]</scope>
    <source>
        <strain evidence="2">JCA_2017</strain>
    </source>
</reference>
<dbReference type="AlphaFoldDB" id="A0A371HUT4"/>
<sequence length="194" mass="22731">MSRFLNGLNKKIQDIVELHHYSILKGLVHPKKKCMKRVISHAKKVKKSLCKVQEKDGGLNVYYDWEMKVEQNLEYFDYEDMIKIKLITLAFEGSRSVEEYFKEMENLKKPLWLCFCMVLTDKFKMLTIHQATTVELQLKRHGKSYSSTSSNWKGKERREERPKRDKSPKKGSAPSQGRKEEVTTSTPALLKQVT</sequence>
<comment type="caution">
    <text evidence="2">The sequence shown here is derived from an EMBL/GenBank/DDBJ whole genome shotgun (WGS) entry which is preliminary data.</text>
</comment>
<feature type="compositionally biased region" description="Basic and acidic residues" evidence="1">
    <location>
        <begin position="153"/>
        <end position="165"/>
    </location>
</feature>
<feature type="non-terminal residue" evidence="2">
    <location>
        <position position="1"/>
    </location>
</feature>
<evidence type="ECO:0000313" key="2">
    <source>
        <dbReference type="EMBL" id="RDY06546.1"/>
    </source>
</evidence>
<dbReference type="Proteomes" id="UP000257109">
    <property type="component" value="Unassembled WGS sequence"/>
</dbReference>
<keyword evidence="3" id="KW-1185">Reference proteome</keyword>
<gene>
    <name evidence="2" type="ORF">CR513_09450</name>
</gene>
<feature type="region of interest" description="Disordered" evidence="1">
    <location>
        <begin position="144"/>
        <end position="194"/>
    </location>
</feature>